<proteinExistence type="predicted"/>
<organism evidence="2">
    <name type="scientific">uncultured delta proteobacterium</name>
    <dbReference type="NCBI Taxonomy" id="34034"/>
    <lineage>
        <taxon>Bacteria</taxon>
        <taxon>Deltaproteobacteria</taxon>
        <taxon>environmental samples</taxon>
    </lineage>
</organism>
<evidence type="ECO:0000313" key="2">
    <source>
        <dbReference type="EMBL" id="SBW09317.1"/>
    </source>
</evidence>
<dbReference type="GO" id="GO:0004180">
    <property type="term" value="F:carboxypeptidase activity"/>
    <property type="evidence" value="ECO:0007669"/>
    <property type="project" value="TreeGrafter"/>
</dbReference>
<dbReference type="GO" id="GO:0004177">
    <property type="term" value="F:aminopeptidase activity"/>
    <property type="evidence" value="ECO:0007669"/>
    <property type="project" value="UniProtKB-KW"/>
</dbReference>
<keyword evidence="2" id="KW-0031">Aminopeptidase</keyword>
<feature type="domain" description="Peptidase M28" evidence="1">
    <location>
        <begin position="234"/>
        <end position="424"/>
    </location>
</feature>
<gene>
    <name evidence="2" type="ORF">KL86DPRO_50133</name>
</gene>
<dbReference type="SUPFAM" id="SSF53187">
    <property type="entry name" value="Zn-dependent exopeptidases"/>
    <property type="match status" value="1"/>
</dbReference>
<dbReference type="EMBL" id="FLUQ01000005">
    <property type="protein sequence ID" value="SBW09317.1"/>
    <property type="molecule type" value="Genomic_DNA"/>
</dbReference>
<keyword evidence="2" id="KW-0378">Hydrolase</keyword>
<protein>
    <submittedName>
        <fullName evidence="2">Putative Predicted aminopeptidases</fullName>
    </submittedName>
</protein>
<dbReference type="Gene3D" id="3.40.630.10">
    <property type="entry name" value="Zn peptidases"/>
    <property type="match status" value="1"/>
</dbReference>
<dbReference type="Pfam" id="PF04389">
    <property type="entry name" value="Peptidase_M28"/>
    <property type="match status" value="1"/>
</dbReference>
<accession>A0A212KCD3</accession>
<dbReference type="AlphaFoldDB" id="A0A212KCD3"/>
<dbReference type="PANTHER" id="PTHR10404">
    <property type="entry name" value="N-ACETYLATED-ALPHA-LINKED ACIDIC DIPEPTIDASE"/>
    <property type="match status" value="1"/>
</dbReference>
<dbReference type="PANTHER" id="PTHR10404:SF46">
    <property type="entry name" value="VACUOLAR PROTEIN SORTING-ASSOCIATED PROTEIN 70"/>
    <property type="match status" value="1"/>
</dbReference>
<reference evidence="2" key="1">
    <citation type="submission" date="2016-04" db="EMBL/GenBank/DDBJ databases">
        <authorList>
            <person name="Evans L.H."/>
            <person name="Alamgir A."/>
            <person name="Owens N."/>
            <person name="Weber N.D."/>
            <person name="Virtaneva K."/>
            <person name="Barbian K."/>
            <person name="Babar A."/>
            <person name="Rosenke K."/>
        </authorList>
    </citation>
    <scope>NUCLEOTIDE SEQUENCE</scope>
    <source>
        <strain evidence="2">86</strain>
    </source>
</reference>
<sequence>MLTREEQQLLESMDRAELLRHTREIASYKRVSCTEGESAAREYIKAELLKEGIAVREMPAKGLLSYPQNSILIANHGRPDERELPSVAWTHSGSADTPVTGKAVYLERDNFSGNPLVYLAERGAYPKDLLGKVVLTTVISAVSVMEAQERGAVAYAVCWPQGDETYAHECMVQYMGWGTPLPEEADLFPSIPVIAVNKSTGDSLRSQALNNDLVCTVQVAMDTAVRGFAQLEARLEGSGGSPFFYLVGSHLDSIYYGATDNATGDAINLMLAKRFARASHLPYGLRFCWWSAHEYAKYVGSSTYALDNFQDLNRHCLAYTNIDMPGLKGATCYTRTTAGPDYLDLARKTVEDMTGQNGVWPYPVRSWDQSFQNMGISTYFAWLSGLPDTSPDRTMDSFMSWWWHTEHDVMDYCDADILHTDARIYLLALFRALHDHGGAPTPLPLWDFTQKKLWEFAGRFRDVLDFGPLLGAWEDARAEWSRGASRLDPGQRLSTVRKLNQILYAQRAQWVQDTGITHPYLPGISWSASPLADKKGSAKGRLILDHYLRTQINRIYSLLSDLPRA</sequence>
<name>A0A212KCD3_9DELT</name>
<dbReference type="InterPro" id="IPR039373">
    <property type="entry name" value="Peptidase_M28B"/>
</dbReference>
<evidence type="ECO:0000259" key="1">
    <source>
        <dbReference type="Pfam" id="PF04389"/>
    </source>
</evidence>
<dbReference type="Gene3D" id="3.50.30.30">
    <property type="match status" value="1"/>
</dbReference>
<dbReference type="InterPro" id="IPR007484">
    <property type="entry name" value="Peptidase_M28"/>
</dbReference>
<keyword evidence="2" id="KW-0645">Protease</keyword>